<reference evidence="7 8" key="1">
    <citation type="submission" date="2023-07" db="EMBL/GenBank/DDBJ databases">
        <title>Sequencing the genomes of 1000 actinobacteria strains.</title>
        <authorList>
            <person name="Klenk H.-P."/>
        </authorList>
    </citation>
    <scope>NUCLEOTIDE SEQUENCE [LARGE SCALE GENOMIC DNA]</scope>
    <source>
        <strain evidence="7 8">DSM 44388</strain>
    </source>
</reference>
<dbReference type="Pfam" id="PF13347">
    <property type="entry name" value="MFS_2"/>
    <property type="match status" value="1"/>
</dbReference>
<keyword evidence="2 5" id="KW-0812">Transmembrane</keyword>
<protein>
    <submittedName>
        <fullName evidence="7">Na+/melibiose symporter-like transporter</fullName>
    </submittedName>
</protein>
<dbReference type="PANTHER" id="PTHR11328">
    <property type="entry name" value="MAJOR FACILITATOR SUPERFAMILY DOMAIN-CONTAINING PROTEIN"/>
    <property type="match status" value="1"/>
</dbReference>
<evidence type="ECO:0000256" key="4">
    <source>
        <dbReference type="ARBA" id="ARBA00023136"/>
    </source>
</evidence>
<keyword evidence="4 5" id="KW-0472">Membrane</keyword>
<name>A0ABT9PC23_9ACTN</name>
<evidence type="ECO:0000256" key="5">
    <source>
        <dbReference type="SAM" id="Phobius"/>
    </source>
</evidence>
<dbReference type="RefSeq" id="WP_307249266.1">
    <property type="nucleotide sequence ID" value="NZ_JAUSQZ010000001.1"/>
</dbReference>
<evidence type="ECO:0000256" key="2">
    <source>
        <dbReference type="ARBA" id="ARBA00022692"/>
    </source>
</evidence>
<evidence type="ECO:0000313" key="7">
    <source>
        <dbReference type="EMBL" id="MDP9830259.1"/>
    </source>
</evidence>
<feature type="transmembrane region" description="Helical" evidence="5">
    <location>
        <begin position="173"/>
        <end position="202"/>
    </location>
</feature>
<proteinExistence type="predicted"/>
<dbReference type="EMBL" id="JAUSQZ010000001">
    <property type="protein sequence ID" value="MDP9830259.1"/>
    <property type="molecule type" value="Genomic_DNA"/>
</dbReference>
<dbReference type="PROSITE" id="PS50850">
    <property type="entry name" value="MFS"/>
    <property type="match status" value="1"/>
</dbReference>
<feature type="domain" description="Major facilitator superfamily (MFS) profile" evidence="6">
    <location>
        <begin position="1"/>
        <end position="422"/>
    </location>
</feature>
<dbReference type="PANTHER" id="PTHR11328:SF24">
    <property type="entry name" value="MAJOR FACILITATOR SUPERFAMILY (MFS) PROFILE DOMAIN-CONTAINING PROTEIN"/>
    <property type="match status" value="1"/>
</dbReference>
<evidence type="ECO:0000313" key="8">
    <source>
        <dbReference type="Proteomes" id="UP001235712"/>
    </source>
</evidence>
<feature type="transmembrane region" description="Helical" evidence="5">
    <location>
        <begin position="223"/>
        <end position="245"/>
    </location>
</feature>
<dbReference type="SUPFAM" id="SSF103473">
    <property type="entry name" value="MFS general substrate transporter"/>
    <property type="match status" value="1"/>
</dbReference>
<feature type="transmembrane region" description="Helical" evidence="5">
    <location>
        <begin position="7"/>
        <end position="27"/>
    </location>
</feature>
<dbReference type="Gene3D" id="1.20.1250.20">
    <property type="entry name" value="MFS general substrate transporter like domains"/>
    <property type="match status" value="2"/>
</dbReference>
<feature type="transmembrane region" description="Helical" evidence="5">
    <location>
        <begin position="73"/>
        <end position="92"/>
    </location>
</feature>
<feature type="transmembrane region" description="Helical" evidence="5">
    <location>
        <begin position="139"/>
        <end position="161"/>
    </location>
</feature>
<dbReference type="Proteomes" id="UP001235712">
    <property type="component" value="Unassembled WGS sequence"/>
</dbReference>
<dbReference type="CDD" id="cd17332">
    <property type="entry name" value="MFS_MelB_like"/>
    <property type="match status" value="1"/>
</dbReference>
<keyword evidence="8" id="KW-1185">Reference proteome</keyword>
<evidence type="ECO:0000256" key="3">
    <source>
        <dbReference type="ARBA" id="ARBA00022989"/>
    </source>
</evidence>
<gene>
    <name evidence="7" type="ORF">J2S57_006008</name>
</gene>
<feature type="transmembrane region" description="Helical" evidence="5">
    <location>
        <begin position="257"/>
        <end position="277"/>
    </location>
</feature>
<comment type="caution">
    <text evidence="7">The sequence shown here is derived from an EMBL/GenBank/DDBJ whole genome shotgun (WGS) entry which is preliminary data.</text>
</comment>
<keyword evidence="3 5" id="KW-1133">Transmembrane helix</keyword>
<feature type="transmembrane region" description="Helical" evidence="5">
    <location>
        <begin position="284"/>
        <end position="304"/>
    </location>
</feature>
<organism evidence="7 8">
    <name type="scientific">Kineosporia succinea</name>
    <dbReference type="NCBI Taxonomy" id="84632"/>
    <lineage>
        <taxon>Bacteria</taxon>
        <taxon>Bacillati</taxon>
        <taxon>Actinomycetota</taxon>
        <taxon>Actinomycetes</taxon>
        <taxon>Kineosporiales</taxon>
        <taxon>Kineosporiaceae</taxon>
        <taxon>Kineosporia</taxon>
    </lineage>
</organism>
<feature type="transmembrane region" description="Helical" evidence="5">
    <location>
        <begin position="33"/>
        <end position="52"/>
    </location>
</feature>
<dbReference type="InterPro" id="IPR039672">
    <property type="entry name" value="MFS_2"/>
</dbReference>
<sequence length="430" mass="44471">MHLGYGLGSVVTGTFGTVPGLMLLPYLTDSLGVSAVTAAVLVFTPKVWDVVLNPLAGRISDRSGDPRGPRRPFLLRGGIPLAAGFALLFAAPPLGSPALQAAWVFGLYLVCATAYAFFQVPYMSMPAEITRSYHERTRLMSWRVGVLAFVILLTGALAPAVRDAFGGLDGYRVMGALVGVLLLIGVVSTYLATGTAPVGPVAPAAGRLREQVAVAVRTPDFRFLLLTFVLQALASSTMLAAVAYVSRWVLDDDAAASVLFVCFIGPALLLTPVWAMLGRRFGKLRGYVAASLVWVVASGALLGAGSGSAALVYAAAGLAGIGYAGMQLFPMAMFPDVTAAETARTGQNRSGLFTGIWTAGETLGLALGPGLYGLVLACGGYRSSDAGSGLQTQPDSALTAIVIGFSLVPSLLVLASLIPLRKFGSVPARG</sequence>
<feature type="transmembrane region" description="Helical" evidence="5">
    <location>
        <begin position="350"/>
        <end position="377"/>
    </location>
</feature>
<dbReference type="InterPro" id="IPR036259">
    <property type="entry name" value="MFS_trans_sf"/>
</dbReference>
<evidence type="ECO:0000259" key="6">
    <source>
        <dbReference type="PROSITE" id="PS50850"/>
    </source>
</evidence>
<accession>A0ABT9PC23</accession>
<evidence type="ECO:0000256" key="1">
    <source>
        <dbReference type="ARBA" id="ARBA00004651"/>
    </source>
</evidence>
<dbReference type="InterPro" id="IPR020846">
    <property type="entry name" value="MFS_dom"/>
</dbReference>
<feature type="transmembrane region" description="Helical" evidence="5">
    <location>
        <begin position="98"/>
        <end position="118"/>
    </location>
</feature>
<comment type="subcellular location">
    <subcellularLocation>
        <location evidence="1">Cell membrane</location>
        <topology evidence="1">Multi-pass membrane protein</topology>
    </subcellularLocation>
</comment>
<feature type="transmembrane region" description="Helical" evidence="5">
    <location>
        <begin position="310"/>
        <end position="329"/>
    </location>
</feature>
<feature type="transmembrane region" description="Helical" evidence="5">
    <location>
        <begin position="397"/>
        <end position="420"/>
    </location>
</feature>